<keyword evidence="1" id="KW-1133">Transmembrane helix</keyword>
<dbReference type="RefSeq" id="WP_012860652.1">
    <property type="nucleotide sequence ID" value="NC_013517.1"/>
</dbReference>
<keyword evidence="1" id="KW-0812">Transmembrane</keyword>
<feature type="domain" description="YcxB-like C-terminal" evidence="2">
    <location>
        <begin position="57"/>
        <end position="107"/>
    </location>
</feature>
<protein>
    <recommendedName>
        <fullName evidence="2">YcxB-like C-terminal domain-containing protein</fullName>
    </recommendedName>
</protein>
<evidence type="ECO:0000313" key="3">
    <source>
        <dbReference type="EMBL" id="ACZ08056.1"/>
    </source>
</evidence>
<name>D1AH22_SEBTE</name>
<dbReference type="KEGG" id="str:Sterm_1188"/>
<dbReference type="InterPro" id="IPR025588">
    <property type="entry name" value="YcxB-like_C"/>
</dbReference>
<sequence length="280" mass="33819">MEDIIKIKYRLDFNRLKDTYMSAYGAASDEYLREFDGSIADSTRNIEAEFDNEKVVIKIIDKNEKNTYFYNEIFKIKKEKDSYLFFISKIQFFYFKFSDFSSEDLAKIDIILKEFYEKTQGEILAAVENYELNEERVIAASKIIYKNLNIVFLLLGIILTILHQIMYRSMLVNVLTIVLYTVFILFFLKFYYKSMGKRIIKSTNKNFLYARILFYKDKIEVISKRKMGLSEIYYNEFYKIKKTKKGYLFLTQKYSFYFFFYDEFKKDELERLSSTLSQYI</sequence>
<dbReference type="Proteomes" id="UP000000845">
    <property type="component" value="Chromosome"/>
</dbReference>
<keyword evidence="4" id="KW-1185">Reference proteome</keyword>
<dbReference type="HOGENOM" id="CLU_986574_0_0_0"/>
<dbReference type="STRING" id="526218.Sterm_1188"/>
<evidence type="ECO:0000259" key="2">
    <source>
        <dbReference type="Pfam" id="PF14317"/>
    </source>
</evidence>
<feature type="transmembrane region" description="Helical" evidence="1">
    <location>
        <begin position="172"/>
        <end position="192"/>
    </location>
</feature>
<feature type="domain" description="YcxB-like C-terminal" evidence="2">
    <location>
        <begin position="214"/>
        <end position="274"/>
    </location>
</feature>
<accession>D1AH22</accession>
<gene>
    <name evidence="3" type="ordered locus">Sterm_1188</name>
</gene>
<dbReference type="Pfam" id="PF14317">
    <property type="entry name" value="YcxB"/>
    <property type="match status" value="2"/>
</dbReference>
<evidence type="ECO:0000256" key="1">
    <source>
        <dbReference type="SAM" id="Phobius"/>
    </source>
</evidence>
<dbReference type="AlphaFoldDB" id="D1AH22"/>
<evidence type="ECO:0000313" key="4">
    <source>
        <dbReference type="Proteomes" id="UP000000845"/>
    </source>
</evidence>
<feature type="transmembrane region" description="Helical" evidence="1">
    <location>
        <begin position="148"/>
        <end position="166"/>
    </location>
</feature>
<reference evidence="3 4" key="2">
    <citation type="journal article" date="2010" name="Stand. Genomic Sci.">
        <title>Complete genome sequence of Sebaldella termitidis type strain (NCTC 11300).</title>
        <authorList>
            <person name="Harmon-Smith M."/>
            <person name="Celia L."/>
            <person name="Chertkov O."/>
            <person name="Lapidus A."/>
            <person name="Copeland A."/>
            <person name="Glavina Del Rio T."/>
            <person name="Nolan M."/>
            <person name="Lucas S."/>
            <person name="Tice H."/>
            <person name="Cheng J.F."/>
            <person name="Han C."/>
            <person name="Detter J.C."/>
            <person name="Bruce D."/>
            <person name="Goodwin L."/>
            <person name="Pitluck S."/>
            <person name="Pati A."/>
            <person name="Liolios K."/>
            <person name="Ivanova N."/>
            <person name="Mavromatis K."/>
            <person name="Mikhailova N."/>
            <person name="Chen A."/>
            <person name="Palaniappan K."/>
            <person name="Land M."/>
            <person name="Hauser L."/>
            <person name="Chang Y.J."/>
            <person name="Jeffries C.D."/>
            <person name="Brettin T."/>
            <person name="Goker M."/>
            <person name="Beck B."/>
            <person name="Bristow J."/>
            <person name="Eisen J.A."/>
            <person name="Markowitz V."/>
            <person name="Hugenholtz P."/>
            <person name="Kyrpides N.C."/>
            <person name="Klenk H.P."/>
            <person name="Chen F."/>
        </authorList>
    </citation>
    <scope>NUCLEOTIDE SEQUENCE [LARGE SCALE GENOMIC DNA]</scope>
    <source>
        <strain evidence="4">ATCC 33386 / NCTC 11300</strain>
    </source>
</reference>
<reference evidence="4" key="1">
    <citation type="submission" date="2009-09" db="EMBL/GenBank/DDBJ databases">
        <title>The complete chromosome of Sebaldella termitidis ATCC 33386.</title>
        <authorList>
            <consortium name="US DOE Joint Genome Institute (JGI-PGF)"/>
            <person name="Lucas S."/>
            <person name="Copeland A."/>
            <person name="Lapidus A."/>
            <person name="Glavina del Rio T."/>
            <person name="Dalin E."/>
            <person name="Tice H."/>
            <person name="Bruce D."/>
            <person name="Goodwin L."/>
            <person name="Pitluck S."/>
            <person name="Kyrpides N."/>
            <person name="Mavromatis K."/>
            <person name="Ivanova N."/>
            <person name="Mikhailova N."/>
            <person name="Sims D."/>
            <person name="Meincke L."/>
            <person name="Brettin T."/>
            <person name="Detter J.C."/>
            <person name="Han C."/>
            <person name="Larimer F."/>
            <person name="Land M."/>
            <person name="Hauser L."/>
            <person name="Markowitz V."/>
            <person name="Cheng J.F."/>
            <person name="Hugenholtz P."/>
            <person name="Woyke T."/>
            <person name="Wu D."/>
            <person name="Eisen J.A."/>
        </authorList>
    </citation>
    <scope>NUCLEOTIDE SEQUENCE [LARGE SCALE GENOMIC DNA]</scope>
    <source>
        <strain evidence="4">ATCC 33386 / NCTC 11300</strain>
    </source>
</reference>
<organism evidence="3 4">
    <name type="scientific">Sebaldella termitidis (strain ATCC 33386 / NCTC 11300)</name>
    <dbReference type="NCBI Taxonomy" id="526218"/>
    <lineage>
        <taxon>Bacteria</taxon>
        <taxon>Fusobacteriati</taxon>
        <taxon>Fusobacteriota</taxon>
        <taxon>Fusobacteriia</taxon>
        <taxon>Fusobacteriales</taxon>
        <taxon>Leptotrichiaceae</taxon>
        <taxon>Sebaldella</taxon>
    </lineage>
</organism>
<proteinExistence type="predicted"/>
<keyword evidence="1" id="KW-0472">Membrane</keyword>
<dbReference type="EMBL" id="CP001739">
    <property type="protein sequence ID" value="ACZ08056.1"/>
    <property type="molecule type" value="Genomic_DNA"/>
</dbReference>